<organism evidence="1 2">
    <name type="scientific">Methanocorpusculum labreanum (strain ATCC 43576 / DSM 4855 / Z)</name>
    <dbReference type="NCBI Taxonomy" id="410358"/>
    <lineage>
        <taxon>Archaea</taxon>
        <taxon>Methanobacteriati</taxon>
        <taxon>Methanobacteriota</taxon>
        <taxon>Stenosarchaea group</taxon>
        <taxon>Methanomicrobia</taxon>
        <taxon>Methanomicrobiales</taxon>
        <taxon>Methanocorpusculaceae</taxon>
        <taxon>Methanocorpusculum</taxon>
    </lineage>
</organism>
<accession>A2SUA8</accession>
<dbReference type="Gene3D" id="3.10.620.30">
    <property type="match status" value="1"/>
</dbReference>
<evidence type="ECO:0008006" key="3">
    <source>
        <dbReference type="Google" id="ProtNLM"/>
    </source>
</evidence>
<dbReference type="HOGENOM" id="CLU_049283_0_0_2"/>
<proteinExistence type="predicted"/>
<reference evidence="1 2" key="1">
    <citation type="journal article" date="2009" name="Stand. Genomic Sci.">
        <title>Complete genome sequence of Methanocorpusculum labreanum type strain Z.</title>
        <authorList>
            <person name="Anderson I.J."/>
            <person name="Sieprawska-Lupa M."/>
            <person name="Goltsman E."/>
            <person name="Lapidus A."/>
            <person name="Copeland A."/>
            <person name="Glavina Del Rio T."/>
            <person name="Tice H."/>
            <person name="Dalin E."/>
            <person name="Barry K."/>
            <person name="Pitluck S."/>
            <person name="Hauser L."/>
            <person name="Land M."/>
            <person name="Lucas S."/>
            <person name="Richardson P."/>
            <person name="Whitman W.B."/>
            <person name="Kyrpides N.C."/>
        </authorList>
    </citation>
    <scope>NUCLEOTIDE SEQUENCE [LARGE SCALE GENOMIC DNA]</scope>
    <source>
        <strain evidence="2">ATCC 43576 / DSM 4855 / Z</strain>
    </source>
</reference>
<dbReference type="KEGG" id="mla:Mlab_1753"/>
<evidence type="ECO:0000313" key="2">
    <source>
        <dbReference type="Proteomes" id="UP000000365"/>
    </source>
</evidence>
<dbReference type="RefSeq" id="WP_011834117.1">
    <property type="nucleotide sequence ID" value="NC_008942.1"/>
</dbReference>
<dbReference type="GeneID" id="25393702"/>
<protein>
    <recommendedName>
        <fullName evidence="3">Transglutaminase-like domain-containing protein</fullName>
    </recommendedName>
</protein>
<sequence length="340" mass="38212">MKTPRILLFSLVILLILAAGIGLAVDQNRYPEIPVNLSDTSTTVVHIDFPFMNDTVIAEITLDLAPYYGATTEGVKVTPLIGCLPERYYSAIAYDPAQNQMYAELFQVFDTYAEEHNLTSDEYVELLSTYVQSIPYKTSETEIKFPIETVIENWGDCDDKSILLSGLLAKKNYDAGVFVFEKDHHMAAGVKGGYQTEYENSGYSIIETTRYAYVGEVPALLHSGTDHGDYKFYRIGEGKGLYTASWQVSTILNVRDAAYAALEVLYHNLNSLSATITTEKAMLETPEYASNATLHDEYDLHLDEYDEGIEAGNQIRATLHMINTEPYNREKVYQTIQSMK</sequence>
<dbReference type="eggNOG" id="arCOG03450">
    <property type="taxonomic scope" value="Archaea"/>
</dbReference>
<dbReference type="OrthoDB" id="110514at2157"/>
<dbReference type="AlphaFoldDB" id="A2SUA8"/>
<keyword evidence="2" id="KW-1185">Reference proteome</keyword>
<gene>
    <name evidence="1" type="ordered locus">Mlab_1753</name>
</gene>
<name>A2SUA8_METLZ</name>
<dbReference type="Proteomes" id="UP000000365">
    <property type="component" value="Chromosome"/>
</dbReference>
<dbReference type="EMBL" id="CP000559">
    <property type="protein sequence ID" value="ABN07914.1"/>
    <property type="molecule type" value="Genomic_DNA"/>
</dbReference>
<dbReference type="STRING" id="410358.Mlab_1753"/>
<evidence type="ECO:0000313" key="1">
    <source>
        <dbReference type="EMBL" id="ABN07914.1"/>
    </source>
</evidence>